<reference evidence="2 3" key="1">
    <citation type="journal article" date="2016" name="Gut Pathog.">
        <title>Whole genome sequencing of "Faecalibaculum rodentium" ALO17, isolated from C57BL/6J laboratory mouse feces.</title>
        <authorList>
            <person name="Lim S."/>
            <person name="Chang D.H."/>
            <person name="Ahn S."/>
            <person name="Kim B.C."/>
        </authorList>
    </citation>
    <scope>NUCLEOTIDE SEQUENCE [LARGE SCALE GENOMIC DNA]</scope>
    <source>
        <strain evidence="2 3">Alo17</strain>
    </source>
</reference>
<evidence type="ECO:0000313" key="3">
    <source>
        <dbReference type="Proteomes" id="UP000069771"/>
    </source>
</evidence>
<keyword evidence="3" id="KW-1185">Reference proteome</keyword>
<proteinExistence type="predicted"/>
<feature type="compositionally biased region" description="Polar residues" evidence="1">
    <location>
        <begin position="21"/>
        <end position="35"/>
    </location>
</feature>
<dbReference type="Proteomes" id="UP000069771">
    <property type="component" value="Chromosome"/>
</dbReference>
<accession>A0A140DV31</accession>
<feature type="region of interest" description="Disordered" evidence="1">
    <location>
        <begin position="21"/>
        <end position="55"/>
    </location>
</feature>
<evidence type="ECO:0000313" key="2">
    <source>
        <dbReference type="EMBL" id="AMK54508.1"/>
    </source>
</evidence>
<feature type="compositionally biased region" description="Low complexity" evidence="1">
    <location>
        <begin position="36"/>
        <end position="50"/>
    </location>
</feature>
<name>A0A140DV31_9FIRM</name>
<gene>
    <name evidence="2" type="ORF">AALO17_13740</name>
</gene>
<sequence length="107" mass="11914">MHKEYQILSICASCKETAAGTGQQDWNRSAVPNRNSPGSLSIPSIHSSASTAPCSSRRYCPGTALLLKHLSAIIAISFNGCERKEYRHHTLQRVPYWWKRDRSGAGR</sequence>
<organism evidence="2 3">
    <name type="scientific">Faecalibaculum rodentium</name>
    <dbReference type="NCBI Taxonomy" id="1702221"/>
    <lineage>
        <taxon>Bacteria</taxon>
        <taxon>Bacillati</taxon>
        <taxon>Bacillota</taxon>
        <taxon>Erysipelotrichia</taxon>
        <taxon>Erysipelotrichales</taxon>
        <taxon>Erysipelotrichaceae</taxon>
        <taxon>Faecalibaculum</taxon>
    </lineage>
</organism>
<protein>
    <submittedName>
        <fullName evidence="2">Uncharacterized protein</fullName>
    </submittedName>
</protein>
<dbReference type="KEGG" id="fro:AALO17_13740"/>
<evidence type="ECO:0000256" key="1">
    <source>
        <dbReference type="SAM" id="MobiDB-lite"/>
    </source>
</evidence>
<dbReference type="STRING" id="1702221.AALO17_13740"/>
<dbReference type="AlphaFoldDB" id="A0A140DV31"/>
<dbReference type="EMBL" id="CP011391">
    <property type="protein sequence ID" value="AMK54508.1"/>
    <property type="molecule type" value="Genomic_DNA"/>
</dbReference>